<sequence>MHITHVALWTPDLERARGFYERWFGAKAGEKYRSASRPFESYFLSFPDGARLELMTAPDVGGTPAKAGWAHIAIAVGSKETVDALTAEMRAAGVPVTSGPRTTGDGYYESTVEDPDGNVVEITV</sequence>
<accession>A0A858R3I8</accession>
<dbReference type="InterPro" id="IPR029068">
    <property type="entry name" value="Glyas_Bleomycin-R_OHBP_Dase"/>
</dbReference>
<keyword evidence="3" id="KW-1185">Reference proteome</keyword>
<dbReference type="Pfam" id="PF00903">
    <property type="entry name" value="Glyoxalase"/>
    <property type="match status" value="1"/>
</dbReference>
<dbReference type="EMBL" id="CP051775">
    <property type="protein sequence ID" value="QJE71979.1"/>
    <property type="molecule type" value="Genomic_DNA"/>
</dbReference>
<dbReference type="AlphaFoldDB" id="A0A858R3I8"/>
<evidence type="ECO:0000313" key="3">
    <source>
        <dbReference type="Proteomes" id="UP000501891"/>
    </source>
</evidence>
<dbReference type="SUPFAM" id="SSF54593">
    <property type="entry name" value="Glyoxalase/Bleomycin resistance protein/Dihydroxybiphenyl dioxygenase"/>
    <property type="match status" value="1"/>
</dbReference>
<name>A0A858R3I8_9PROT</name>
<dbReference type="InterPro" id="IPR004360">
    <property type="entry name" value="Glyas_Fos-R_dOase_dom"/>
</dbReference>
<dbReference type="PANTHER" id="PTHR36113:SF1">
    <property type="entry name" value="GLYOXALASE_BLEOMYCIN RESISTANCE PROTEIN_DIOXYGENASE"/>
    <property type="match status" value="1"/>
</dbReference>
<organism evidence="2 3">
    <name type="scientific">Aerophototrophica crusticola</name>
    <dbReference type="NCBI Taxonomy" id="1709002"/>
    <lineage>
        <taxon>Bacteria</taxon>
        <taxon>Pseudomonadati</taxon>
        <taxon>Pseudomonadota</taxon>
        <taxon>Alphaproteobacteria</taxon>
        <taxon>Rhodospirillales</taxon>
        <taxon>Rhodospirillaceae</taxon>
        <taxon>Aerophototrophica</taxon>
    </lineage>
</organism>
<dbReference type="InterPro" id="IPR037523">
    <property type="entry name" value="VOC_core"/>
</dbReference>
<gene>
    <name evidence="2" type="ORF">HHL28_01645</name>
</gene>
<dbReference type="Proteomes" id="UP000501891">
    <property type="component" value="Chromosome"/>
</dbReference>
<evidence type="ECO:0000259" key="1">
    <source>
        <dbReference type="PROSITE" id="PS51819"/>
    </source>
</evidence>
<dbReference type="KEGG" id="acru:HHL28_01645"/>
<dbReference type="Gene3D" id="3.10.180.10">
    <property type="entry name" value="2,3-Dihydroxybiphenyl 1,2-Dioxygenase, domain 1"/>
    <property type="match status" value="1"/>
</dbReference>
<proteinExistence type="predicted"/>
<reference evidence="2" key="1">
    <citation type="submission" date="2020-04" db="EMBL/GenBank/DDBJ databases">
        <title>A desert anoxygenic phototrophic bacterium fixes CO2 using RubisCO under aerobic conditions.</title>
        <authorList>
            <person name="Tang K."/>
        </authorList>
    </citation>
    <scope>NUCLEOTIDE SEQUENCE [LARGE SCALE GENOMIC DNA]</scope>
    <source>
        <strain evidence="2">MIMtkB3</strain>
    </source>
</reference>
<protein>
    <submittedName>
        <fullName evidence="2">Glyoxalase</fullName>
    </submittedName>
</protein>
<dbReference type="PANTHER" id="PTHR36113">
    <property type="entry name" value="LYASE, PUTATIVE-RELATED-RELATED"/>
    <property type="match status" value="1"/>
</dbReference>
<feature type="domain" description="VOC" evidence="1">
    <location>
        <begin position="2"/>
        <end position="124"/>
    </location>
</feature>
<dbReference type="InterPro" id="IPR051332">
    <property type="entry name" value="Fosfomycin_Res_Enzymes"/>
</dbReference>
<evidence type="ECO:0000313" key="2">
    <source>
        <dbReference type="EMBL" id="QJE71979.1"/>
    </source>
</evidence>
<dbReference type="PROSITE" id="PS51819">
    <property type="entry name" value="VOC"/>
    <property type="match status" value="1"/>
</dbReference>